<dbReference type="GO" id="GO:0005737">
    <property type="term" value="C:cytoplasm"/>
    <property type="evidence" value="ECO:0007669"/>
    <property type="project" value="TreeGrafter"/>
</dbReference>
<organism evidence="2 3">
    <name type="scientific">Platanthera zijinensis</name>
    <dbReference type="NCBI Taxonomy" id="2320716"/>
    <lineage>
        <taxon>Eukaryota</taxon>
        <taxon>Viridiplantae</taxon>
        <taxon>Streptophyta</taxon>
        <taxon>Embryophyta</taxon>
        <taxon>Tracheophyta</taxon>
        <taxon>Spermatophyta</taxon>
        <taxon>Magnoliopsida</taxon>
        <taxon>Liliopsida</taxon>
        <taxon>Asparagales</taxon>
        <taxon>Orchidaceae</taxon>
        <taxon>Orchidoideae</taxon>
        <taxon>Orchideae</taxon>
        <taxon>Orchidinae</taxon>
        <taxon>Platanthera</taxon>
    </lineage>
</organism>
<comment type="caution">
    <text evidence="2">The sequence shown here is derived from an EMBL/GenBank/DDBJ whole genome shotgun (WGS) entry which is preliminary data.</text>
</comment>
<dbReference type="PANTHER" id="PTHR12894:SF43">
    <property type="entry name" value="VACUOLAR SORTING PROTEIN 3"/>
    <property type="match status" value="1"/>
</dbReference>
<feature type="coiled-coil region" evidence="1">
    <location>
        <begin position="186"/>
        <end position="242"/>
    </location>
</feature>
<dbReference type="EMBL" id="JBBWWQ010000018">
    <property type="protein sequence ID" value="KAK8921977.1"/>
    <property type="molecule type" value="Genomic_DNA"/>
</dbReference>
<keyword evidence="3" id="KW-1185">Reference proteome</keyword>
<protein>
    <submittedName>
        <fullName evidence="2">Uncharacterized protein</fullName>
    </submittedName>
</protein>
<reference evidence="2 3" key="1">
    <citation type="journal article" date="2022" name="Nat. Plants">
        <title>Genomes of leafy and leafless Platanthera orchids illuminate the evolution of mycoheterotrophy.</title>
        <authorList>
            <person name="Li M.H."/>
            <person name="Liu K.W."/>
            <person name="Li Z."/>
            <person name="Lu H.C."/>
            <person name="Ye Q.L."/>
            <person name="Zhang D."/>
            <person name="Wang J.Y."/>
            <person name="Li Y.F."/>
            <person name="Zhong Z.M."/>
            <person name="Liu X."/>
            <person name="Yu X."/>
            <person name="Liu D.K."/>
            <person name="Tu X.D."/>
            <person name="Liu B."/>
            <person name="Hao Y."/>
            <person name="Liao X.Y."/>
            <person name="Jiang Y.T."/>
            <person name="Sun W.H."/>
            <person name="Chen J."/>
            <person name="Chen Y.Q."/>
            <person name="Ai Y."/>
            <person name="Zhai J.W."/>
            <person name="Wu S.S."/>
            <person name="Zhou Z."/>
            <person name="Hsiao Y.Y."/>
            <person name="Wu W.L."/>
            <person name="Chen Y.Y."/>
            <person name="Lin Y.F."/>
            <person name="Hsu J.L."/>
            <person name="Li C.Y."/>
            <person name="Wang Z.W."/>
            <person name="Zhao X."/>
            <person name="Zhong W.Y."/>
            <person name="Ma X.K."/>
            <person name="Ma L."/>
            <person name="Huang J."/>
            <person name="Chen G.Z."/>
            <person name="Huang M.Z."/>
            <person name="Huang L."/>
            <person name="Peng D.H."/>
            <person name="Luo Y.B."/>
            <person name="Zou S.Q."/>
            <person name="Chen S.P."/>
            <person name="Lan S."/>
            <person name="Tsai W.C."/>
            <person name="Van de Peer Y."/>
            <person name="Liu Z.J."/>
        </authorList>
    </citation>
    <scope>NUCLEOTIDE SEQUENCE [LARGE SCALE GENOMIC DNA]</scope>
    <source>
        <strain evidence="2">Lor287</strain>
    </source>
</reference>
<dbReference type="PANTHER" id="PTHR12894">
    <property type="entry name" value="CNH DOMAIN CONTAINING"/>
    <property type="match status" value="1"/>
</dbReference>
<name>A0AAP0B1N3_9ASPA</name>
<accession>A0AAP0B1N3</accession>
<proteinExistence type="predicted"/>
<keyword evidence="1" id="KW-0175">Coiled coil</keyword>
<dbReference type="InterPro" id="IPR032914">
    <property type="entry name" value="Vam6/VPS39/TRAP1"/>
</dbReference>
<dbReference type="GO" id="GO:0006914">
    <property type="term" value="P:autophagy"/>
    <property type="evidence" value="ECO:0007669"/>
    <property type="project" value="TreeGrafter"/>
</dbReference>
<evidence type="ECO:0000313" key="3">
    <source>
        <dbReference type="Proteomes" id="UP001418222"/>
    </source>
</evidence>
<sequence>MEAILSEKDRAVLIPFYDFDPAKLAGFSPAIPLTICSIAVFPTTDCQTLIYVGTDGGKLLLFSLNPSLSTSQLTSLDDDSNAHPASPVVFVRSVTISNRVIELITVLSEIRRVLLLSDGFLFLVDSLLLRSVRKLSFIKDMTAISKRLVQLAVLKFCCSRPATLLSSTMAVGTRSHSEEHHPVDVSQAIQEEQRTQQAQINSLRNDMLSQNKILTQQFLAARDHTQDQQDELRREIRTYMETIKSSLYLQNSRFQKQPDICTGQSSAGILGVSPPPDPAIQPDFSRTMKLSFSRTKNFSRTNLDFSRTID</sequence>
<evidence type="ECO:0000256" key="1">
    <source>
        <dbReference type="SAM" id="Coils"/>
    </source>
</evidence>
<evidence type="ECO:0000313" key="2">
    <source>
        <dbReference type="EMBL" id="KAK8921977.1"/>
    </source>
</evidence>
<gene>
    <name evidence="2" type="ORF">KSP39_PZI020129</name>
</gene>
<dbReference type="GO" id="GO:0034058">
    <property type="term" value="P:endosomal vesicle fusion"/>
    <property type="evidence" value="ECO:0007669"/>
    <property type="project" value="TreeGrafter"/>
</dbReference>
<dbReference type="GO" id="GO:0016020">
    <property type="term" value="C:membrane"/>
    <property type="evidence" value="ECO:0007669"/>
    <property type="project" value="TreeGrafter"/>
</dbReference>
<dbReference type="Proteomes" id="UP001418222">
    <property type="component" value="Unassembled WGS sequence"/>
</dbReference>
<dbReference type="AlphaFoldDB" id="A0AAP0B1N3"/>